<evidence type="ECO:0000313" key="2">
    <source>
        <dbReference type="Proteomes" id="UP001493153"/>
    </source>
</evidence>
<evidence type="ECO:0008006" key="3">
    <source>
        <dbReference type="Google" id="ProtNLM"/>
    </source>
</evidence>
<dbReference type="Proteomes" id="UP001493153">
    <property type="component" value="Chromosome"/>
</dbReference>
<keyword evidence="2" id="KW-1185">Reference proteome</keyword>
<proteinExistence type="predicted"/>
<sequence length="224" mass="22157">MGLNKPTSEAINASVNHDAASREVIAKQTLGAAAGAAAIAVGGPVAALPGAPIFSSKGALGSGMWASPVGTGIISGGINAGSQYLQNGDINPVDVAAATMAGPVGVYGGLGWNVGVNAVGGAASTVINNWLYGKNDSVMFSGIAAGVASSFGYGVGKSMEKAIESASRPTINSVDWDSVGKWVGSSGWNLFRPNNVPAIGSSVGGGFGSEFGSSVLNNIRDRNK</sequence>
<reference evidence="1 2" key="1">
    <citation type="submission" date="2020-09" db="EMBL/GenBank/DDBJ databases">
        <title>Genome sequences of Mycetohabitans spp.</title>
        <authorList>
            <person name="Carter M.E."/>
            <person name="Carpenter S.C.D."/>
            <person name="Bogdanove A.J."/>
        </authorList>
    </citation>
    <scope>NUCLEOTIDE SEQUENCE [LARGE SCALE GENOMIC DNA]</scope>
    <source>
        <strain evidence="1 2">B12</strain>
    </source>
</reference>
<protein>
    <recommendedName>
        <fullName evidence="3">Hemolysin</fullName>
    </recommendedName>
</protein>
<accession>A0ABZ2PYZ1</accession>
<name>A0ABZ2PYZ1_9BURK</name>
<evidence type="ECO:0000313" key="1">
    <source>
        <dbReference type="EMBL" id="WXK40087.1"/>
    </source>
</evidence>
<dbReference type="EMBL" id="CP062176">
    <property type="protein sequence ID" value="WXK40087.1"/>
    <property type="molecule type" value="Genomic_DNA"/>
</dbReference>
<dbReference type="RefSeq" id="WP_338910941.1">
    <property type="nucleotide sequence ID" value="NZ_CP062176.1"/>
</dbReference>
<organism evidence="1 2">
    <name type="scientific">Mycetohabitans rhizoxinica</name>
    <dbReference type="NCBI Taxonomy" id="412963"/>
    <lineage>
        <taxon>Bacteria</taxon>
        <taxon>Pseudomonadati</taxon>
        <taxon>Pseudomonadota</taxon>
        <taxon>Betaproteobacteria</taxon>
        <taxon>Burkholderiales</taxon>
        <taxon>Burkholderiaceae</taxon>
        <taxon>Mycetohabitans</taxon>
    </lineage>
</organism>
<gene>
    <name evidence="1" type="ORF">IHE29_12760</name>
</gene>